<feature type="transmembrane region" description="Helical" evidence="12">
    <location>
        <begin position="38"/>
        <end position="54"/>
    </location>
</feature>
<evidence type="ECO:0000256" key="3">
    <source>
        <dbReference type="ARBA" id="ARBA00021622"/>
    </source>
</evidence>
<evidence type="ECO:0000256" key="4">
    <source>
        <dbReference type="ARBA" id="ARBA00022448"/>
    </source>
</evidence>
<dbReference type="AlphaFoldDB" id="A0A2T0ANC1"/>
<keyword evidence="5 12" id="KW-1003">Cell membrane</keyword>
<protein>
    <recommendedName>
        <fullName evidence="3 12">Flagellar biosynthetic protein FlhB</fullName>
    </recommendedName>
</protein>
<dbReference type="EMBL" id="PVXM01000049">
    <property type="protein sequence ID" value="PRR70252.1"/>
    <property type="molecule type" value="Genomic_DNA"/>
</dbReference>
<keyword evidence="4 12" id="KW-0813">Transport</keyword>
<proteinExistence type="inferred from homology"/>
<dbReference type="GO" id="GO:0009306">
    <property type="term" value="P:protein secretion"/>
    <property type="evidence" value="ECO:0007669"/>
    <property type="project" value="InterPro"/>
</dbReference>
<reference evidence="13 14" key="1">
    <citation type="submission" date="2018-03" db="EMBL/GenBank/DDBJ databases">
        <title>Genome sequence of Moorella humiferrea DSM 23265.</title>
        <authorList>
            <person name="Poehlein A."/>
            <person name="Daniel R."/>
        </authorList>
    </citation>
    <scope>NUCLEOTIDE SEQUENCE [LARGE SCALE GENOMIC DNA]</scope>
    <source>
        <strain evidence="13 14">DSM 23265</strain>
    </source>
</reference>
<dbReference type="PRINTS" id="PR00950">
    <property type="entry name" value="TYPE3IMSPROT"/>
</dbReference>
<keyword evidence="13" id="KW-0966">Cell projection</keyword>
<comment type="similarity">
    <text evidence="2 12">Belongs to the type III secretion exporter family.</text>
</comment>
<evidence type="ECO:0000256" key="2">
    <source>
        <dbReference type="ARBA" id="ARBA00010690"/>
    </source>
</evidence>
<dbReference type="GO" id="GO:0005886">
    <property type="term" value="C:plasma membrane"/>
    <property type="evidence" value="ECO:0007669"/>
    <property type="project" value="UniProtKB-SubCell"/>
</dbReference>
<evidence type="ECO:0000256" key="1">
    <source>
        <dbReference type="ARBA" id="ARBA00004651"/>
    </source>
</evidence>
<evidence type="ECO:0000313" key="14">
    <source>
        <dbReference type="Proteomes" id="UP000238415"/>
    </source>
</evidence>
<feature type="transmembrane region" description="Helical" evidence="12">
    <location>
        <begin position="148"/>
        <end position="170"/>
    </location>
</feature>
<comment type="subcellular location">
    <subcellularLocation>
        <location evidence="1">Cell membrane</location>
        <topology evidence="1">Multi-pass membrane protein</topology>
    </subcellularLocation>
</comment>
<keyword evidence="9 12" id="KW-1133">Transmembrane helix</keyword>
<comment type="caution">
    <text evidence="13">The sequence shown here is derived from an EMBL/GenBank/DDBJ whole genome shotgun (WGS) entry which is preliminary data.</text>
</comment>
<feature type="transmembrane region" description="Helical" evidence="12">
    <location>
        <begin position="195"/>
        <end position="217"/>
    </location>
</feature>
<evidence type="ECO:0000256" key="6">
    <source>
        <dbReference type="ARBA" id="ARBA00022692"/>
    </source>
</evidence>
<evidence type="ECO:0000256" key="8">
    <source>
        <dbReference type="ARBA" id="ARBA00022927"/>
    </source>
</evidence>
<accession>A0A2T0ANC1</accession>
<dbReference type="Proteomes" id="UP000238415">
    <property type="component" value="Unassembled WGS sequence"/>
</dbReference>
<dbReference type="InterPro" id="IPR029025">
    <property type="entry name" value="T3SS_substrate_exporter_C"/>
</dbReference>
<evidence type="ECO:0000313" key="13">
    <source>
        <dbReference type="EMBL" id="PRR70252.1"/>
    </source>
</evidence>
<keyword evidence="14" id="KW-1185">Reference proteome</keyword>
<dbReference type="GO" id="GO:0044780">
    <property type="term" value="P:bacterial-type flagellum assembly"/>
    <property type="evidence" value="ECO:0007669"/>
    <property type="project" value="InterPro"/>
</dbReference>
<evidence type="ECO:0000256" key="7">
    <source>
        <dbReference type="ARBA" id="ARBA00022795"/>
    </source>
</evidence>
<keyword evidence="13" id="KW-0282">Flagellum</keyword>
<evidence type="ECO:0000256" key="11">
    <source>
        <dbReference type="ARBA" id="ARBA00023225"/>
    </source>
</evidence>
<dbReference type="InterPro" id="IPR006135">
    <property type="entry name" value="T3SS_substrate_exporter"/>
</dbReference>
<dbReference type="Gene3D" id="6.10.250.2080">
    <property type="match status" value="1"/>
</dbReference>
<comment type="function">
    <text evidence="12">Required for formation of the rod structure in the basal body of the flagellar apparatus. Together with FliI and FliH, may constitute the export apparatus of flagellin.</text>
</comment>
<dbReference type="RefSeq" id="WP_170066346.1">
    <property type="nucleotide sequence ID" value="NZ_CP136419.1"/>
</dbReference>
<dbReference type="SUPFAM" id="SSF160544">
    <property type="entry name" value="EscU C-terminal domain-like"/>
    <property type="match status" value="1"/>
</dbReference>
<evidence type="ECO:0000256" key="9">
    <source>
        <dbReference type="ARBA" id="ARBA00022989"/>
    </source>
</evidence>
<organism evidence="13 14">
    <name type="scientific">Neomoorella humiferrea</name>
    <dbReference type="NCBI Taxonomy" id="676965"/>
    <lineage>
        <taxon>Bacteria</taxon>
        <taxon>Bacillati</taxon>
        <taxon>Bacillota</taxon>
        <taxon>Clostridia</taxon>
        <taxon>Neomoorellales</taxon>
        <taxon>Neomoorellaceae</taxon>
        <taxon>Neomoorella</taxon>
    </lineage>
</organism>
<sequence>MIGLGINLQLFAEEKTEEATPHRLQEVRRRGQAARSNDLTAALVLLAVILYLYWRRQAFYLKMADLMTHTLGEGLKENLDVGALMAVFYHQAVEIGLLLAPVLLVAAAVGLFANFAQVGFLFSLDPIMPRLENLDPVKGMQRLFSRRALIELVKSLFKVTAVGFVAWALVRGELDRLITVVDAGLPAALEMVGRLLYRVGLGVMIVFISLAAVDYLFQRREFQRSIRMTRQEVKEELKQMEGDPLVRSRLREKQRRLARHRMMHAVPEATVVITNPVHVAVALRYREGDRAPRVVAKGAGSIAERIKEVARRHNVPIVENPPVARALYRQVELGQEIPVALYQAVAEILAQIYRLRGRM</sequence>
<dbReference type="NCBIfam" id="TIGR00328">
    <property type="entry name" value="flhB"/>
    <property type="match status" value="1"/>
</dbReference>
<dbReference type="Gene3D" id="3.40.1690.10">
    <property type="entry name" value="secretion proteins EscU"/>
    <property type="match status" value="1"/>
</dbReference>
<keyword evidence="13" id="KW-0969">Cilium</keyword>
<feature type="transmembrane region" description="Helical" evidence="12">
    <location>
        <begin position="95"/>
        <end position="122"/>
    </location>
</feature>
<keyword evidence="11 12" id="KW-1006">Bacterial flagellum protein export</keyword>
<keyword evidence="8 12" id="KW-0653">Protein transport</keyword>
<evidence type="ECO:0000256" key="12">
    <source>
        <dbReference type="RuleBase" id="RU364091"/>
    </source>
</evidence>
<name>A0A2T0ANC1_9FIRM</name>
<keyword evidence="6 12" id="KW-0812">Transmembrane</keyword>
<gene>
    <name evidence="13" type="primary">flhB_2</name>
    <name evidence="12" type="synonym">flhB</name>
    <name evidence="13" type="ORF">MOHU_20430</name>
</gene>
<keyword evidence="10 12" id="KW-0472">Membrane</keyword>
<evidence type="ECO:0000256" key="10">
    <source>
        <dbReference type="ARBA" id="ARBA00023136"/>
    </source>
</evidence>
<evidence type="ECO:0000256" key="5">
    <source>
        <dbReference type="ARBA" id="ARBA00022475"/>
    </source>
</evidence>
<dbReference type="PANTHER" id="PTHR30531">
    <property type="entry name" value="FLAGELLAR BIOSYNTHETIC PROTEIN FLHB"/>
    <property type="match status" value="1"/>
</dbReference>
<dbReference type="InterPro" id="IPR006136">
    <property type="entry name" value="FlhB"/>
</dbReference>
<dbReference type="Pfam" id="PF01312">
    <property type="entry name" value="Bac_export_2"/>
    <property type="match status" value="1"/>
</dbReference>
<dbReference type="PANTHER" id="PTHR30531:SF12">
    <property type="entry name" value="FLAGELLAR BIOSYNTHETIC PROTEIN FLHB"/>
    <property type="match status" value="1"/>
</dbReference>
<keyword evidence="7 12" id="KW-1005">Bacterial flagellum biogenesis</keyword>